<evidence type="ECO:0000313" key="4">
    <source>
        <dbReference type="Proteomes" id="UP001194539"/>
    </source>
</evidence>
<dbReference type="Pfam" id="PF02517">
    <property type="entry name" value="Rce1-like"/>
    <property type="match status" value="1"/>
</dbReference>
<dbReference type="GO" id="GO:0008237">
    <property type="term" value="F:metallopeptidase activity"/>
    <property type="evidence" value="ECO:0007669"/>
    <property type="project" value="UniProtKB-KW"/>
</dbReference>
<evidence type="ECO:0000313" key="3">
    <source>
        <dbReference type="EMBL" id="MBH5389511.1"/>
    </source>
</evidence>
<evidence type="ECO:0000259" key="2">
    <source>
        <dbReference type="Pfam" id="PF02517"/>
    </source>
</evidence>
<feature type="domain" description="CAAX prenyl protease 2/Lysostaphin resistance protein A-like" evidence="2">
    <location>
        <begin position="130"/>
        <end position="220"/>
    </location>
</feature>
<feature type="transmembrane region" description="Helical" evidence="1">
    <location>
        <begin position="48"/>
        <end position="67"/>
    </location>
</feature>
<dbReference type="Proteomes" id="UP001194539">
    <property type="component" value="Unassembled WGS sequence"/>
</dbReference>
<dbReference type="InterPro" id="IPR003675">
    <property type="entry name" value="Rce1/LyrA-like_dom"/>
</dbReference>
<keyword evidence="3" id="KW-0482">Metalloprotease</keyword>
<proteinExistence type="predicted"/>
<feature type="transmembrane region" description="Helical" evidence="1">
    <location>
        <begin position="168"/>
        <end position="201"/>
    </location>
</feature>
<protein>
    <submittedName>
        <fullName evidence="3">CPBP family intramembrane metalloprotease</fullName>
    </submittedName>
</protein>
<dbReference type="RefSeq" id="WP_197967874.1">
    <property type="nucleotide sequence ID" value="NZ_JACEGD010000023.1"/>
</dbReference>
<keyword evidence="3" id="KW-0378">Hydrolase</keyword>
<keyword evidence="3" id="KW-0645">Protease</keyword>
<reference evidence="3 4" key="1">
    <citation type="submission" date="2020-07" db="EMBL/GenBank/DDBJ databases">
        <title>Bradyrhizobium diversity isolated from nodules of indigenous legumes of Western Australia.</title>
        <authorList>
            <person name="Klepa M.S."/>
        </authorList>
    </citation>
    <scope>NUCLEOTIDE SEQUENCE [LARGE SCALE GENOMIC DNA]</scope>
    <source>
        <strain evidence="3 4">CNPSo 4019</strain>
    </source>
</reference>
<name>A0ABS0P8B4_9BRAD</name>
<keyword evidence="1" id="KW-0472">Membrane</keyword>
<sequence>MASEHHNFDAGSCPYGACGHCDDHWTCRPGDVALHTPRFRRAARATQLGLLSYAISSWLAVALALVWTTRQTLRSDVFRFRRLTLPAIAASLIGFGIVTAGVPIVTHWLASVTGHRSQDVRIDFHDAKAIAIVVFLFVVTTPVTEEILYRGLLVSWLRRIGWQDSNILAFGTVIFAANHIIPLGLVWAAAMILLGLVTYALRLRYESLSPAWLVHALFNAQLTLSYPLMAWFAQAA</sequence>
<feature type="transmembrane region" description="Helical" evidence="1">
    <location>
        <begin position="213"/>
        <end position="233"/>
    </location>
</feature>
<comment type="caution">
    <text evidence="3">The sequence shown here is derived from an EMBL/GenBank/DDBJ whole genome shotgun (WGS) entry which is preliminary data.</text>
</comment>
<feature type="transmembrane region" description="Helical" evidence="1">
    <location>
        <begin position="129"/>
        <end position="148"/>
    </location>
</feature>
<organism evidence="3 4">
    <name type="scientific">Bradyrhizobium diversitatis</name>
    <dbReference type="NCBI Taxonomy" id="2755406"/>
    <lineage>
        <taxon>Bacteria</taxon>
        <taxon>Pseudomonadati</taxon>
        <taxon>Pseudomonadota</taxon>
        <taxon>Alphaproteobacteria</taxon>
        <taxon>Hyphomicrobiales</taxon>
        <taxon>Nitrobacteraceae</taxon>
        <taxon>Bradyrhizobium</taxon>
    </lineage>
</organism>
<accession>A0ABS0P8B4</accession>
<gene>
    <name evidence="3" type="ORF">H1B27_24990</name>
</gene>
<dbReference type="EMBL" id="JACEGD010000023">
    <property type="protein sequence ID" value="MBH5389511.1"/>
    <property type="molecule type" value="Genomic_DNA"/>
</dbReference>
<keyword evidence="4" id="KW-1185">Reference proteome</keyword>
<keyword evidence="1" id="KW-1133">Transmembrane helix</keyword>
<feature type="transmembrane region" description="Helical" evidence="1">
    <location>
        <begin position="87"/>
        <end position="109"/>
    </location>
</feature>
<keyword evidence="1" id="KW-0812">Transmembrane</keyword>
<evidence type="ECO:0000256" key="1">
    <source>
        <dbReference type="SAM" id="Phobius"/>
    </source>
</evidence>